<dbReference type="EMBL" id="VVIW01000029">
    <property type="protein sequence ID" value="NHZ44279.1"/>
    <property type="molecule type" value="Genomic_DNA"/>
</dbReference>
<sequence>MATMKDSSDDPPTKAVAVPAPAVAEESIEVRRARRMAALKKVAGIWAEREDIPADGLDYQRALRSEWRA</sequence>
<proteinExistence type="predicted"/>
<gene>
    <name evidence="1" type="ORF">F1609_29540</name>
</gene>
<evidence type="ECO:0000313" key="1">
    <source>
        <dbReference type="EMBL" id="NHZ44279.1"/>
    </source>
</evidence>
<evidence type="ECO:0000313" key="2">
    <source>
        <dbReference type="Proteomes" id="UP000819052"/>
    </source>
</evidence>
<name>A0ABX0MAP8_9BURK</name>
<protein>
    <submittedName>
        <fullName evidence="1">Uncharacterized protein</fullName>
    </submittedName>
</protein>
<dbReference type="RefSeq" id="WP_167080805.1">
    <property type="nucleotide sequence ID" value="NZ_VVIW01000029.1"/>
</dbReference>
<keyword evidence="2" id="KW-1185">Reference proteome</keyword>
<reference evidence="1 2" key="1">
    <citation type="submission" date="2019-09" db="EMBL/GenBank/DDBJ databases">
        <title>Taxonomy of Antarctic Massilia spp.: description of Massilia rubra sp. nov., Massilia aquatica sp. nov., Massilia mucilaginosa sp. nov., Massilia frigida sp. nov. isolated from streams, lakes and regoliths.</title>
        <authorList>
            <person name="Holochova P."/>
            <person name="Sedlacek I."/>
            <person name="Kralova S."/>
            <person name="Maslanova I."/>
            <person name="Busse H.-J."/>
            <person name="Stankova E."/>
            <person name="Vrbovska V."/>
            <person name="Kovarovic V."/>
            <person name="Bartak M."/>
            <person name="Svec P."/>
            <person name="Pantucek R."/>
        </authorList>
    </citation>
    <scope>NUCLEOTIDE SEQUENCE [LARGE SCALE GENOMIC DNA]</scope>
    <source>
        <strain evidence="1 2">CCM 8693</strain>
    </source>
</reference>
<accession>A0ABX0MAP8</accession>
<dbReference type="Proteomes" id="UP000819052">
    <property type="component" value="Unassembled WGS sequence"/>
</dbReference>
<organism evidence="1 2">
    <name type="scientific">Massilia aquatica</name>
    <dbReference type="NCBI Taxonomy" id="2609000"/>
    <lineage>
        <taxon>Bacteria</taxon>
        <taxon>Pseudomonadati</taxon>
        <taxon>Pseudomonadota</taxon>
        <taxon>Betaproteobacteria</taxon>
        <taxon>Burkholderiales</taxon>
        <taxon>Oxalobacteraceae</taxon>
        <taxon>Telluria group</taxon>
        <taxon>Massilia</taxon>
    </lineage>
</organism>
<comment type="caution">
    <text evidence="1">The sequence shown here is derived from an EMBL/GenBank/DDBJ whole genome shotgun (WGS) entry which is preliminary data.</text>
</comment>